<dbReference type="Proteomes" id="UP000054097">
    <property type="component" value="Unassembled WGS sequence"/>
</dbReference>
<name>A0A0C2WH36_SERVB</name>
<evidence type="ECO:0000313" key="2">
    <source>
        <dbReference type="EMBL" id="KIM25698.1"/>
    </source>
</evidence>
<dbReference type="OrthoDB" id="2269034at2759"/>
<gene>
    <name evidence="2" type="ORF">M408DRAFT_331049</name>
</gene>
<evidence type="ECO:0000259" key="1">
    <source>
        <dbReference type="PROSITE" id="PS50181"/>
    </source>
</evidence>
<dbReference type="AlphaFoldDB" id="A0A0C2WH36"/>
<evidence type="ECO:0000313" key="3">
    <source>
        <dbReference type="Proteomes" id="UP000054097"/>
    </source>
</evidence>
<dbReference type="InterPro" id="IPR001810">
    <property type="entry name" value="F-box_dom"/>
</dbReference>
<protein>
    <recommendedName>
        <fullName evidence="1">F-box domain-containing protein</fullName>
    </recommendedName>
</protein>
<dbReference type="HOGENOM" id="CLU_518915_0_0_1"/>
<proteinExistence type="predicted"/>
<keyword evidence="3" id="KW-1185">Reference proteome</keyword>
<accession>A0A0C2WH36</accession>
<reference evidence="2 3" key="1">
    <citation type="submission" date="2014-04" db="EMBL/GenBank/DDBJ databases">
        <authorList>
            <consortium name="DOE Joint Genome Institute"/>
            <person name="Kuo A."/>
            <person name="Zuccaro A."/>
            <person name="Kohler A."/>
            <person name="Nagy L.G."/>
            <person name="Floudas D."/>
            <person name="Copeland A."/>
            <person name="Barry K.W."/>
            <person name="Cichocki N."/>
            <person name="Veneault-Fourrey C."/>
            <person name="LaButti K."/>
            <person name="Lindquist E.A."/>
            <person name="Lipzen A."/>
            <person name="Lundell T."/>
            <person name="Morin E."/>
            <person name="Murat C."/>
            <person name="Sun H."/>
            <person name="Tunlid A."/>
            <person name="Henrissat B."/>
            <person name="Grigoriev I.V."/>
            <person name="Hibbett D.S."/>
            <person name="Martin F."/>
            <person name="Nordberg H.P."/>
            <person name="Cantor M.N."/>
            <person name="Hua S.X."/>
        </authorList>
    </citation>
    <scope>NUCLEOTIDE SEQUENCE [LARGE SCALE GENOMIC DNA]</scope>
    <source>
        <strain evidence="2 3">MAFF 305830</strain>
    </source>
</reference>
<dbReference type="STRING" id="933852.A0A0C2WH36"/>
<reference evidence="3" key="2">
    <citation type="submission" date="2015-01" db="EMBL/GenBank/DDBJ databases">
        <title>Evolutionary Origins and Diversification of the Mycorrhizal Mutualists.</title>
        <authorList>
            <consortium name="DOE Joint Genome Institute"/>
            <consortium name="Mycorrhizal Genomics Consortium"/>
            <person name="Kohler A."/>
            <person name="Kuo A."/>
            <person name="Nagy L.G."/>
            <person name="Floudas D."/>
            <person name="Copeland A."/>
            <person name="Barry K.W."/>
            <person name="Cichocki N."/>
            <person name="Veneault-Fourrey C."/>
            <person name="LaButti K."/>
            <person name="Lindquist E.A."/>
            <person name="Lipzen A."/>
            <person name="Lundell T."/>
            <person name="Morin E."/>
            <person name="Murat C."/>
            <person name="Riley R."/>
            <person name="Ohm R."/>
            <person name="Sun H."/>
            <person name="Tunlid A."/>
            <person name="Henrissat B."/>
            <person name="Grigoriev I.V."/>
            <person name="Hibbett D.S."/>
            <person name="Martin F."/>
        </authorList>
    </citation>
    <scope>NUCLEOTIDE SEQUENCE [LARGE SCALE GENOMIC DNA]</scope>
    <source>
        <strain evidence="3">MAFF 305830</strain>
    </source>
</reference>
<feature type="domain" description="F-box" evidence="1">
    <location>
        <begin position="9"/>
        <end position="58"/>
    </location>
</feature>
<dbReference type="PROSITE" id="PS50181">
    <property type="entry name" value="FBOX"/>
    <property type="match status" value="1"/>
</dbReference>
<organism evidence="2 3">
    <name type="scientific">Serendipita vermifera MAFF 305830</name>
    <dbReference type="NCBI Taxonomy" id="933852"/>
    <lineage>
        <taxon>Eukaryota</taxon>
        <taxon>Fungi</taxon>
        <taxon>Dikarya</taxon>
        <taxon>Basidiomycota</taxon>
        <taxon>Agaricomycotina</taxon>
        <taxon>Agaricomycetes</taxon>
        <taxon>Sebacinales</taxon>
        <taxon>Serendipitaceae</taxon>
        <taxon>Serendipita</taxon>
    </lineage>
</organism>
<dbReference type="EMBL" id="KN824312">
    <property type="protein sequence ID" value="KIM25698.1"/>
    <property type="molecule type" value="Genomic_DNA"/>
</dbReference>
<sequence>MSKPSNEVQKIHPRLPVELLRNVFEEYLRMDLPVQALLGACREWRSVALKTKSLWRRLLLSADATPTSLRTGHAHNSDGQASLPLKRSWVSSQLKVNLVLDPQNEEMSILEQRPSLFRTVNPSALEPISFLCVIVNPGMTLPSSSGACNGKLAQLESLMIASAQPSITLCEPLQALMDLIDDSSTRLKSLYLENVSKDFIVEASNKEYWMNLARITIRNDFDFDSLDAVVFARAPNLEFLSFSGWLIESPQSTTASPDSSQNEPIEFPELKWFRVYMISMNTLSHFRLPKLHTMAIDNVGAYPSPDLSRGELVMPSLKVLQISTLYPTIACINAPELDTLCLSIPALKQPDADHVLKSVFHGGEGMMQPRHLTFRGPVHDKHLIAAFHLLGDRLVSVELDCQMSFSKTFWMEMTPGASPRCAFKCIAPSVASTAAGAGDVPTGGGKSKIPLLPNLRCLVVDVHKNPMAAGEGRDMRALISKFIEARAPVGGLLRLACKWRKVGGPEEMIDPPSCPHCVDTDTRSV</sequence>
<dbReference type="Pfam" id="PF12937">
    <property type="entry name" value="F-box-like"/>
    <property type="match status" value="1"/>
</dbReference>